<keyword evidence="2" id="KW-1185">Reference proteome</keyword>
<organism evidence="1 2">
    <name type="scientific">Clonostachys rosea f. rosea IK726</name>
    <dbReference type="NCBI Taxonomy" id="1349383"/>
    <lineage>
        <taxon>Eukaryota</taxon>
        <taxon>Fungi</taxon>
        <taxon>Dikarya</taxon>
        <taxon>Ascomycota</taxon>
        <taxon>Pezizomycotina</taxon>
        <taxon>Sordariomycetes</taxon>
        <taxon>Hypocreomycetidae</taxon>
        <taxon>Hypocreales</taxon>
        <taxon>Bionectriaceae</taxon>
        <taxon>Clonostachys</taxon>
    </lineage>
</organism>
<sequence length="784" mass="88378">MTIQSAKQSSLNESHNGIMYKYVPCHPNLDHVLLKTLTLMLLQTRYPMIFNLFSKLTAFLSNGEVDPLNITENMNSLPSSLDSTPMASHQQVPGQEQASPAAHPEGDNAQATALPEPRVSIKGTVQLQGRHRNHLFPGEIVRPGRSGAPDDVLFVARKRPLDHENETMTRLKTGEQIEEFEEPLCESPLSEESRERLEQTYGRLEKLQTQYMSPDELQNSEWHDDEAWLEHIKVMHNLLSKMVRNSANRDAWLEGIELDHLLKIATYGMEQDLAVLEPFTNFYDLEKGLMKNDFYEFDDACYNLYNSMPPFYQFGDDEPLVILEIEKVKAEIKGKRWLVAPVNWQTETFAYHWSMTIFDRLTGQLYIFDSLENKYNDTARVNATATGWARFWDKLGLPYDFQFFAPVVTPQCQSWECGYLSAVWALLTLRIPSNPIENTPGRPLSINLSPRDWHQHINSSPSMLIADWTGWEPNTQNAQDALEEAFNFLFAIVCNELGIPERYVQADGITVLLSCQHTDRSWVPRDEHQSCDARVHQEGVELLVNTYKVKDRKINTVPNSSQRILLGPEVQRLICSARQPCREAEGQTTAASSLDTQQLYEQDLSSGDKNANDDEHEDGENPTAGRVSKTKTKPKAQPKSRAKTTTSKKAEVPPAPAALRTRSGRKIKAPDRFEFEPEPEPEPAAPKPKPKPKAAPKASEAKPAKKKNAAAKPEPSRGGAKRAATKETKPAAAKSKKRTLDETEPKDGKNAPSEMPKSKKRKVAEPPAASKPAKKQKKDARAKR</sequence>
<comment type="caution">
    <text evidence="1">The sequence shown here is derived from an EMBL/GenBank/DDBJ whole genome shotgun (WGS) entry which is preliminary data.</text>
</comment>
<proteinExistence type="predicted"/>
<dbReference type="EMBL" id="CADEHS020000003">
    <property type="protein sequence ID" value="CAG9938615.1"/>
    <property type="molecule type" value="Genomic_DNA"/>
</dbReference>
<dbReference type="Proteomes" id="UP000836387">
    <property type="component" value="Unassembled WGS sequence"/>
</dbReference>
<name>A0ACA9TCL3_BIOOC</name>
<evidence type="ECO:0000313" key="2">
    <source>
        <dbReference type="Proteomes" id="UP000836387"/>
    </source>
</evidence>
<gene>
    <name evidence="1" type="ORF">CRV2_00007042</name>
</gene>
<reference evidence="1" key="1">
    <citation type="submission" date="2020-04" db="EMBL/GenBank/DDBJ databases">
        <authorList>
            <person name="Broberg M."/>
        </authorList>
    </citation>
    <scope>NUCLEOTIDE SEQUENCE</scope>
</reference>
<accession>A0ACA9TCL3</accession>
<protein>
    <submittedName>
        <fullName evidence="1">Uncharacterized protein</fullName>
    </submittedName>
</protein>
<evidence type="ECO:0000313" key="1">
    <source>
        <dbReference type="EMBL" id="CAG9938615.1"/>
    </source>
</evidence>
<reference evidence="1" key="2">
    <citation type="submission" date="2021-10" db="EMBL/GenBank/DDBJ databases">
        <authorList>
            <person name="Piombo E."/>
        </authorList>
    </citation>
    <scope>NUCLEOTIDE SEQUENCE</scope>
</reference>